<keyword evidence="3" id="KW-1185">Reference proteome</keyword>
<organism evidence="2 3">
    <name type="scientific">Novilysobacter luteus</name>
    <dbReference type="NCBI Taxonomy" id="2822368"/>
    <lineage>
        <taxon>Bacteria</taxon>
        <taxon>Pseudomonadati</taxon>
        <taxon>Pseudomonadota</taxon>
        <taxon>Gammaproteobacteria</taxon>
        <taxon>Lysobacterales</taxon>
        <taxon>Lysobacteraceae</taxon>
        <taxon>Novilysobacter</taxon>
    </lineage>
</organism>
<dbReference type="PROSITE" id="PS51257">
    <property type="entry name" value="PROKAR_LIPOPROTEIN"/>
    <property type="match status" value="1"/>
</dbReference>
<name>A0ABM8UBR8_9GAMM</name>
<proteinExistence type="predicted"/>
<evidence type="ECO:0000313" key="3">
    <source>
        <dbReference type="Proteomes" id="UP000680116"/>
    </source>
</evidence>
<gene>
    <name evidence="2" type="ORF">LYB30171_00058</name>
</gene>
<keyword evidence="1" id="KW-0732">Signal</keyword>
<feature type="chain" id="PRO_5046608303" evidence="1">
    <location>
        <begin position="25"/>
        <end position="167"/>
    </location>
</feature>
<reference evidence="2 3" key="1">
    <citation type="submission" date="2021-04" db="EMBL/GenBank/DDBJ databases">
        <authorList>
            <person name="Rodrigo-Torres L."/>
            <person name="Arahal R. D."/>
            <person name="Lucena T."/>
        </authorList>
    </citation>
    <scope>NUCLEOTIDE SEQUENCE [LARGE SCALE GENOMIC DNA]</scope>
    <source>
        <strain evidence="2 3">CECT 30171</strain>
    </source>
</reference>
<sequence length="167" mass="17036">MDLSRYAITSALALLATVMLSACSAPDAEPTAPLPDNAAVVAATTAPSPVAPVSAPESAPVATVDAADLPTGPGMDRLRGMVGMSANLFALDQACAPGRTDAATVRNAARQVPGRQQLGLSDAQMDALFDAEYAKARQKLDALTTTQLADTCKEIEDQVRAASKAGP</sequence>
<accession>A0ABM8UBR8</accession>
<protein>
    <submittedName>
        <fullName evidence="2">Uncharacterized protein</fullName>
    </submittedName>
</protein>
<dbReference type="RefSeq" id="WP_215219104.1">
    <property type="nucleotide sequence ID" value="NZ_OU015430.1"/>
</dbReference>
<evidence type="ECO:0000256" key="1">
    <source>
        <dbReference type="SAM" id="SignalP"/>
    </source>
</evidence>
<dbReference type="EMBL" id="OU015430">
    <property type="protein sequence ID" value="CAG4967503.1"/>
    <property type="molecule type" value="Genomic_DNA"/>
</dbReference>
<dbReference type="Proteomes" id="UP000680116">
    <property type="component" value="Chromosome"/>
</dbReference>
<feature type="signal peptide" evidence="1">
    <location>
        <begin position="1"/>
        <end position="24"/>
    </location>
</feature>
<evidence type="ECO:0000313" key="2">
    <source>
        <dbReference type="EMBL" id="CAG4967503.1"/>
    </source>
</evidence>